<dbReference type="Proteomes" id="UP000067626">
    <property type="component" value="Chromosome"/>
</dbReference>
<keyword evidence="6 11" id="KW-1133">Transmembrane helix</keyword>
<dbReference type="PIRSF" id="PIRSF500217">
    <property type="entry name" value="AlgI"/>
    <property type="match status" value="1"/>
</dbReference>
<reference evidence="12 13" key="1">
    <citation type="submission" date="2015-07" db="EMBL/GenBank/DDBJ databases">
        <title>Genome analysis of myxobacterium Chondromyces crocatus Cm c5 reveals a high potential for natural compound synthesis and the genetic basis for the loss of fruiting body formation.</title>
        <authorList>
            <person name="Zaburannyi N."/>
            <person name="Bunk B."/>
            <person name="Maier J."/>
            <person name="Overmann J."/>
            <person name="Mueller R."/>
        </authorList>
    </citation>
    <scope>NUCLEOTIDE SEQUENCE [LARGE SCALE GENOMIC DNA]</scope>
    <source>
        <strain evidence="12 13">Cm c5</strain>
    </source>
</reference>
<evidence type="ECO:0000256" key="9">
    <source>
        <dbReference type="PIRNR" id="PIRNR016636"/>
    </source>
</evidence>
<evidence type="ECO:0000256" key="11">
    <source>
        <dbReference type="SAM" id="Phobius"/>
    </source>
</evidence>
<dbReference type="OrthoDB" id="139172at2"/>
<dbReference type="PANTHER" id="PTHR13285:SF23">
    <property type="entry name" value="TEICHOIC ACID D-ALANYLTRANSFERASE"/>
    <property type="match status" value="1"/>
</dbReference>
<evidence type="ECO:0000256" key="6">
    <source>
        <dbReference type="ARBA" id="ARBA00022989"/>
    </source>
</evidence>
<feature type="transmembrane region" description="Helical" evidence="11">
    <location>
        <begin position="183"/>
        <end position="202"/>
    </location>
</feature>
<dbReference type="Pfam" id="PF03062">
    <property type="entry name" value="MBOAT"/>
    <property type="match status" value="1"/>
</dbReference>
<dbReference type="PANTHER" id="PTHR13285">
    <property type="entry name" value="ACYLTRANSFERASE"/>
    <property type="match status" value="1"/>
</dbReference>
<proteinExistence type="inferred from homology"/>
<evidence type="ECO:0000256" key="4">
    <source>
        <dbReference type="ARBA" id="ARBA00022679"/>
    </source>
</evidence>
<feature type="transmembrane region" description="Helical" evidence="11">
    <location>
        <begin position="469"/>
        <end position="491"/>
    </location>
</feature>
<sequence length="538" mass="60390">MAALPGSHFSFERCHVLFNTLDYAWFFALAFVGSWALALLAGAVRRPLSATGGSSTTGAGGNSGTTDDETQAPGRNRALGWLGSSWPRVIFLLALSYTFYSFWNWKYLPLIFGSSTVDFFLARAIGREERPRVRKALLVVTVVLNLGFLGFFKYWNFAVENVHTVRELLAGAPVSAFDTLKVTLPPVGISFFTFESMSYVIDVYRREMPPHRSYFRYLLFVAFFPHLVAGPIVRPRDLLPQFERMPTLTRDEAGEGMFLVAVGLLKKVVLSDQLAINLVDRVFERPENYSALEVLAGVYGYAAQIYCDFSGYTDIAIGSALLLGVRFPKNFDAPYQATDLADFWRRWHISLSTWLRDYLYIPLGGNRMSEWHTYRNLMITMVLGGLWHGASWTFVFWGFLHGLGLGVTRAFQRSRAKAGKQSAKGRPFPIRAAMVLLTFHYVCFAWIFFRAPSFKQAMLVLKQLATMTTFHPNLPGILVGLLAVAIGCCYVPRALYERIRHGFTVLPAPLQGVVLFLVAVVLHEAASAAAVPFVYFQF</sequence>
<dbReference type="InterPro" id="IPR024194">
    <property type="entry name" value="Ac/AlaTfrase_AlgI/DltB"/>
</dbReference>
<dbReference type="GO" id="GO:0042121">
    <property type="term" value="P:alginic acid biosynthetic process"/>
    <property type="evidence" value="ECO:0007669"/>
    <property type="project" value="InterPro"/>
</dbReference>
<keyword evidence="7 9" id="KW-0472">Membrane</keyword>
<feature type="transmembrane region" description="Helical" evidence="11">
    <location>
        <begin position="512"/>
        <end position="536"/>
    </location>
</feature>
<protein>
    <submittedName>
        <fullName evidence="12">O-acyltransferase</fullName>
    </submittedName>
</protein>
<keyword evidence="3 9" id="KW-1003">Cell membrane</keyword>
<evidence type="ECO:0000313" key="13">
    <source>
        <dbReference type="Proteomes" id="UP000067626"/>
    </source>
</evidence>
<organism evidence="12 13">
    <name type="scientific">Chondromyces crocatus</name>
    <dbReference type="NCBI Taxonomy" id="52"/>
    <lineage>
        <taxon>Bacteria</taxon>
        <taxon>Pseudomonadati</taxon>
        <taxon>Myxococcota</taxon>
        <taxon>Polyangia</taxon>
        <taxon>Polyangiales</taxon>
        <taxon>Polyangiaceae</taxon>
        <taxon>Chondromyces</taxon>
    </lineage>
</organism>
<feature type="transmembrane region" description="Helical" evidence="11">
    <location>
        <begin position="137"/>
        <end position="155"/>
    </location>
</feature>
<evidence type="ECO:0000313" key="12">
    <source>
        <dbReference type="EMBL" id="AKT36255.1"/>
    </source>
</evidence>
<feature type="transmembrane region" description="Helical" evidence="11">
    <location>
        <begin position="23"/>
        <end position="44"/>
    </location>
</feature>
<comment type="subcellular location">
    <subcellularLocation>
        <location evidence="1">Cell membrane</location>
        <topology evidence="1">Multi-pass membrane protein</topology>
    </subcellularLocation>
</comment>
<evidence type="ECO:0000256" key="5">
    <source>
        <dbReference type="ARBA" id="ARBA00022692"/>
    </source>
</evidence>
<dbReference type="GO" id="GO:0016746">
    <property type="term" value="F:acyltransferase activity"/>
    <property type="evidence" value="ECO:0007669"/>
    <property type="project" value="UniProtKB-KW"/>
</dbReference>
<dbReference type="InterPro" id="IPR028362">
    <property type="entry name" value="AlgI"/>
</dbReference>
<keyword evidence="5 11" id="KW-0812">Transmembrane</keyword>
<comment type="similarity">
    <text evidence="2 9">Belongs to the membrane-bound acyltransferase family.</text>
</comment>
<keyword evidence="4 9" id="KW-0808">Transferase</keyword>
<evidence type="ECO:0000256" key="3">
    <source>
        <dbReference type="ARBA" id="ARBA00022475"/>
    </source>
</evidence>
<keyword evidence="13" id="KW-1185">Reference proteome</keyword>
<feature type="transmembrane region" description="Helical" evidence="11">
    <location>
        <begin position="386"/>
        <end position="407"/>
    </location>
</feature>
<evidence type="ECO:0000256" key="10">
    <source>
        <dbReference type="SAM" id="MobiDB-lite"/>
    </source>
</evidence>
<evidence type="ECO:0000256" key="7">
    <source>
        <dbReference type="ARBA" id="ARBA00023136"/>
    </source>
</evidence>
<keyword evidence="8 9" id="KW-0012">Acyltransferase</keyword>
<dbReference type="PATRIC" id="fig|52.7.peg.395"/>
<feature type="transmembrane region" description="Helical" evidence="11">
    <location>
        <begin position="428"/>
        <end position="449"/>
    </location>
</feature>
<dbReference type="AlphaFoldDB" id="A0A0K1E5V3"/>
<accession>A0A0K1E5V3</accession>
<feature type="region of interest" description="Disordered" evidence="10">
    <location>
        <begin position="50"/>
        <end position="72"/>
    </location>
</feature>
<dbReference type="InterPro" id="IPR004299">
    <property type="entry name" value="MBOAT_fam"/>
</dbReference>
<evidence type="ECO:0000256" key="8">
    <source>
        <dbReference type="ARBA" id="ARBA00023315"/>
    </source>
</evidence>
<feature type="transmembrane region" description="Helical" evidence="11">
    <location>
        <begin position="214"/>
        <end position="233"/>
    </location>
</feature>
<dbReference type="EMBL" id="CP012159">
    <property type="protein sequence ID" value="AKT36255.1"/>
    <property type="molecule type" value="Genomic_DNA"/>
</dbReference>
<evidence type="ECO:0000256" key="2">
    <source>
        <dbReference type="ARBA" id="ARBA00010323"/>
    </source>
</evidence>
<dbReference type="KEGG" id="ccro:CMC5_003690"/>
<evidence type="ECO:0000256" key="1">
    <source>
        <dbReference type="ARBA" id="ARBA00004651"/>
    </source>
</evidence>
<dbReference type="STRING" id="52.CMC5_003690"/>
<dbReference type="GO" id="GO:0005886">
    <property type="term" value="C:plasma membrane"/>
    <property type="evidence" value="ECO:0007669"/>
    <property type="project" value="UniProtKB-SubCell"/>
</dbReference>
<dbReference type="PIRSF" id="PIRSF016636">
    <property type="entry name" value="AlgI_DltB"/>
    <property type="match status" value="1"/>
</dbReference>
<dbReference type="InterPro" id="IPR051085">
    <property type="entry name" value="MB_O-acyltransferase"/>
</dbReference>
<gene>
    <name evidence="12" type="ORF">CMC5_003690</name>
</gene>
<name>A0A0K1E5V3_CHOCO</name>